<dbReference type="EMBL" id="SMKA01000017">
    <property type="protein sequence ID" value="TDC33065.1"/>
    <property type="molecule type" value="Genomic_DNA"/>
</dbReference>
<keyword evidence="2" id="KW-1185">Reference proteome</keyword>
<sequence>MTTVLLVTAGCTDSSKGEDQRPLPTTAASGELACGFVSQESVAVALGTTDFTATGSKVDAGTNPDGSSLAQAICDFYADTVKGDRALIVAVQPLGLAAKADAIVPRVLAAGGAQFVFPASDGEGFATSDQVVYSGAGVSHLIRGDWHYTVAIQKAVEGRNAVDDAVALTRQVVATLNLPKVGTKPRPTVTPAK</sequence>
<organism evidence="1 2">
    <name type="scientific">Kribbella albertanoniae</name>
    <dbReference type="NCBI Taxonomy" id="1266829"/>
    <lineage>
        <taxon>Bacteria</taxon>
        <taxon>Bacillati</taxon>
        <taxon>Actinomycetota</taxon>
        <taxon>Actinomycetes</taxon>
        <taxon>Propionibacteriales</taxon>
        <taxon>Kribbellaceae</taxon>
        <taxon>Kribbella</taxon>
    </lineage>
</organism>
<dbReference type="RefSeq" id="WP_132403725.1">
    <property type="nucleotide sequence ID" value="NZ_SMKA01000017.1"/>
</dbReference>
<gene>
    <name evidence="1" type="ORF">E1261_07055</name>
</gene>
<evidence type="ECO:0000313" key="1">
    <source>
        <dbReference type="EMBL" id="TDC33065.1"/>
    </source>
</evidence>
<dbReference type="AlphaFoldDB" id="A0A4V2XSA5"/>
<reference evidence="1 2" key="1">
    <citation type="submission" date="2019-03" db="EMBL/GenBank/DDBJ databases">
        <title>Draft genome sequences of novel Actinobacteria.</title>
        <authorList>
            <person name="Sahin N."/>
            <person name="Ay H."/>
            <person name="Saygin H."/>
        </authorList>
    </citation>
    <scope>NUCLEOTIDE SEQUENCE [LARGE SCALE GENOMIC DNA]</scope>
    <source>
        <strain evidence="1 2">JCM 30547</strain>
    </source>
</reference>
<dbReference type="Proteomes" id="UP000295075">
    <property type="component" value="Unassembled WGS sequence"/>
</dbReference>
<evidence type="ECO:0008006" key="3">
    <source>
        <dbReference type="Google" id="ProtNLM"/>
    </source>
</evidence>
<accession>A0A4V2XSA5</accession>
<name>A0A4V2XSA5_9ACTN</name>
<proteinExistence type="predicted"/>
<protein>
    <recommendedName>
        <fullName evidence="3">DUF3558 domain-containing protein</fullName>
    </recommendedName>
</protein>
<comment type="caution">
    <text evidence="1">The sequence shown here is derived from an EMBL/GenBank/DDBJ whole genome shotgun (WGS) entry which is preliminary data.</text>
</comment>
<evidence type="ECO:0000313" key="2">
    <source>
        <dbReference type="Proteomes" id="UP000295075"/>
    </source>
</evidence>